<name>A0A9X8N8F9_9ACTN</name>
<evidence type="ECO:0000313" key="3">
    <source>
        <dbReference type="Proteomes" id="UP000184388"/>
    </source>
</evidence>
<feature type="transmembrane region" description="Helical" evidence="1">
    <location>
        <begin position="12"/>
        <end position="31"/>
    </location>
</feature>
<proteinExistence type="predicted"/>
<evidence type="ECO:0000256" key="1">
    <source>
        <dbReference type="SAM" id="Phobius"/>
    </source>
</evidence>
<protein>
    <submittedName>
        <fullName evidence="2">Uncharacterized protein</fullName>
    </submittedName>
</protein>
<keyword evidence="1" id="KW-0812">Transmembrane</keyword>
<dbReference type="AlphaFoldDB" id="A0A9X8N8F9"/>
<sequence length="125" mass="13715">MARRARPLPGRWICAALVGGLWCWAVCRLVLWPGSAGPVEGAVATAGWGLSLLPVHCVPWSGRRQGARADRTGRGGVATAVEARLAEVWRRSGLERLVEVWRRTGVGRRLEAWRRRAAEDPAGRE</sequence>
<dbReference type="Proteomes" id="UP000184388">
    <property type="component" value="Unassembled WGS sequence"/>
</dbReference>
<keyword evidence="1" id="KW-1133">Transmembrane helix</keyword>
<accession>A0A9X8N8F9</accession>
<feature type="transmembrane region" description="Helical" evidence="1">
    <location>
        <begin position="43"/>
        <end position="62"/>
    </location>
</feature>
<comment type="caution">
    <text evidence="2">The sequence shown here is derived from an EMBL/GenBank/DDBJ whole genome shotgun (WGS) entry which is preliminary data.</text>
</comment>
<gene>
    <name evidence="2" type="ORF">SAMN05216268_12871</name>
</gene>
<dbReference type="EMBL" id="FRBK01000028">
    <property type="protein sequence ID" value="SHN27180.1"/>
    <property type="molecule type" value="Genomic_DNA"/>
</dbReference>
<organism evidence="2 3">
    <name type="scientific">Streptomyces yunnanensis</name>
    <dbReference type="NCBI Taxonomy" id="156453"/>
    <lineage>
        <taxon>Bacteria</taxon>
        <taxon>Bacillati</taxon>
        <taxon>Actinomycetota</taxon>
        <taxon>Actinomycetes</taxon>
        <taxon>Kitasatosporales</taxon>
        <taxon>Streptomycetaceae</taxon>
        <taxon>Streptomyces</taxon>
    </lineage>
</organism>
<dbReference type="RefSeq" id="WP_073449264.1">
    <property type="nucleotide sequence ID" value="NZ_FRBK01000028.1"/>
</dbReference>
<reference evidence="3" key="1">
    <citation type="submission" date="2016-11" db="EMBL/GenBank/DDBJ databases">
        <authorList>
            <person name="Jaros S."/>
            <person name="Januszkiewicz K."/>
            <person name="Wedrychowicz H."/>
        </authorList>
    </citation>
    <scope>NUCLEOTIDE SEQUENCE [LARGE SCALE GENOMIC DNA]</scope>
    <source>
        <strain evidence="3">CGMCC 4.3555</strain>
    </source>
</reference>
<evidence type="ECO:0000313" key="2">
    <source>
        <dbReference type="EMBL" id="SHN27180.1"/>
    </source>
</evidence>
<keyword evidence="1" id="KW-0472">Membrane</keyword>